<sequence>MKKGYTHITVILDRSGSMGSIRDDTIGGLNAFVERQKLGPGEATLTLVQFDSGDSYEVVRQFMPIGEVAALNPETYVPRGMTPLLDALGRGINDIEASIARLEENHRPEAVVVALITDGQENSSTMFTKQQVEKMVSMKSAEGWSFIFLSADLSAIEDAQQLGFGQDATASFLKSPEGVACCMEMLSGRVSEMRTTPGDA</sequence>
<dbReference type="AlphaFoldDB" id="A0A165LS50"/>
<gene>
    <name evidence="1" type="ORF">A3K90_02845</name>
</gene>
<dbReference type="SUPFAM" id="SSF53300">
    <property type="entry name" value="vWA-like"/>
    <property type="match status" value="1"/>
</dbReference>
<evidence type="ECO:0000313" key="1">
    <source>
        <dbReference type="EMBL" id="KZK74359.1"/>
    </source>
</evidence>
<dbReference type="CDD" id="cd00198">
    <property type="entry name" value="vWFA"/>
    <property type="match status" value="1"/>
</dbReference>
<dbReference type="InterPro" id="IPR036465">
    <property type="entry name" value="vWFA_dom_sf"/>
</dbReference>
<name>A0A165LS50_PELLU</name>
<dbReference type="Gene3D" id="3.40.50.410">
    <property type="entry name" value="von Willebrand factor, type A domain"/>
    <property type="match status" value="1"/>
</dbReference>
<accession>A0A165LS50</accession>
<reference evidence="1 2" key="1">
    <citation type="submission" date="2016-03" db="EMBL/GenBank/DDBJ databases">
        <title>Speciation and ecological success in dimly lit waters: horizontal gene transfer in a green sulfur bacteria bloom unveiled by metagenomic assembly.</title>
        <authorList>
            <person name="Llorens-Mares T."/>
            <person name="Liu Z."/>
            <person name="Allen L.Z."/>
            <person name="Rusch D.B."/>
            <person name="Craig M.T."/>
            <person name="Dupont C.L."/>
            <person name="Bryant D.A."/>
            <person name="Casamayor E.O."/>
        </authorList>
    </citation>
    <scope>NUCLEOTIDE SEQUENCE [LARGE SCALE GENOMIC DNA]</scope>
    <source>
        <strain evidence="1">CIII</strain>
    </source>
</reference>
<organism evidence="1 2">
    <name type="scientific">Pelodictyon luteolum</name>
    <dbReference type="NCBI Taxonomy" id="1100"/>
    <lineage>
        <taxon>Bacteria</taxon>
        <taxon>Pseudomonadati</taxon>
        <taxon>Chlorobiota</taxon>
        <taxon>Chlorobiia</taxon>
        <taxon>Chlorobiales</taxon>
        <taxon>Chlorobiaceae</taxon>
        <taxon>Chlorobium/Pelodictyon group</taxon>
        <taxon>Pelodictyon</taxon>
    </lineage>
</organism>
<evidence type="ECO:0000313" key="2">
    <source>
        <dbReference type="Proteomes" id="UP000076481"/>
    </source>
</evidence>
<dbReference type="Proteomes" id="UP000076481">
    <property type="component" value="Unassembled WGS sequence"/>
</dbReference>
<comment type="caution">
    <text evidence="1">The sequence shown here is derived from an EMBL/GenBank/DDBJ whole genome shotgun (WGS) entry which is preliminary data.</text>
</comment>
<proteinExistence type="predicted"/>
<dbReference type="EMBL" id="LVWG01000028">
    <property type="protein sequence ID" value="KZK74359.1"/>
    <property type="molecule type" value="Genomic_DNA"/>
</dbReference>
<protein>
    <recommendedName>
        <fullName evidence="3">VWFA domain-containing protein</fullName>
    </recommendedName>
</protein>
<evidence type="ECO:0008006" key="3">
    <source>
        <dbReference type="Google" id="ProtNLM"/>
    </source>
</evidence>
<dbReference type="RefSeq" id="WP_303681502.1">
    <property type="nucleotide sequence ID" value="NZ_LVWG01000028.1"/>
</dbReference>